<evidence type="ECO:0000313" key="1">
    <source>
        <dbReference type="EMBL" id="RUT40314.1"/>
    </source>
</evidence>
<dbReference type="AlphaFoldDB" id="A0A433XYY5"/>
<keyword evidence="2" id="KW-1185">Reference proteome</keyword>
<dbReference type="RefSeq" id="WP_127194813.1">
    <property type="nucleotide sequence ID" value="NZ_RZNY01000038.1"/>
</dbReference>
<sequence>MDKQKFLSMSYLERNNQYEKWSKNNSYPRWIIDYYEELITKYPHLSLDAIGYMLILTTVDTMTEEEALKWPAMSFFLMEKL</sequence>
<organism evidence="1 2">
    <name type="scientific">Paenibacillus anaericanus</name>
    <dbReference type="NCBI Taxonomy" id="170367"/>
    <lineage>
        <taxon>Bacteria</taxon>
        <taxon>Bacillati</taxon>
        <taxon>Bacillota</taxon>
        <taxon>Bacilli</taxon>
        <taxon>Bacillales</taxon>
        <taxon>Paenibacillaceae</taxon>
        <taxon>Paenibacillus</taxon>
    </lineage>
</organism>
<comment type="caution">
    <text evidence="1">The sequence shown here is derived from an EMBL/GenBank/DDBJ whole genome shotgun (WGS) entry which is preliminary data.</text>
</comment>
<accession>A0A433XYY5</accession>
<proteinExistence type="predicted"/>
<gene>
    <name evidence="1" type="ORF">EJP82_25165</name>
</gene>
<protein>
    <submittedName>
        <fullName evidence="1">Uncharacterized protein</fullName>
    </submittedName>
</protein>
<dbReference type="EMBL" id="RZNY01000038">
    <property type="protein sequence ID" value="RUT40314.1"/>
    <property type="molecule type" value="Genomic_DNA"/>
</dbReference>
<reference evidence="1 2" key="1">
    <citation type="submission" date="2018-12" db="EMBL/GenBank/DDBJ databases">
        <authorList>
            <person name="Sun L."/>
            <person name="Chen Z."/>
        </authorList>
    </citation>
    <scope>NUCLEOTIDE SEQUENCE [LARGE SCALE GENOMIC DNA]</scope>
    <source>
        <strain evidence="1 2">DSM 15890</strain>
    </source>
</reference>
<evidence type="ECO:0000313" key="2">
    <source>
        <dbReference type="Proteomes" id="UP000279446"/>
    </source>
</evidence>
<dbReference type="Proteomes" id="UP000279446">
    <property type="component" value="Unassembled WGS sequence"/>
</dbReference>
<name>A0A433XYY5_9BACL</name>